<dbReference type="AlphaFoldDB" id="A0ABD3QSR4"/>
<gene>
    <name evidence="1" type="ORF">ACHAW5_009772</name>
</gene>
<evidence type="ECO:0000313" key="2">
    <source>
        <dbReference type="Proteomes" id="UP001530315"/>
    </source>
</evidence>
<accession>A0ABD3QSR4</accession>
<proteinExistence type="predicted"/>
<name>A0ABD3QSR4_9STRA</name>
<evidence type="ECO:0000313" key="1">
    <source>
        <dbReference type="EMBL" id="KAL3803312.1"/>
    </source>
</evidence>
<sequence>MTEQQNNRPEPRLSPQAALVEAQALAAAVLPTDMKGKLVASLLIDLVGSASYMIPFAGEGFDVAWAPISMVLVGALYDGVMPSLKYVALLEELMPFTDIIPTATLGWMREFGPGIIEAKIGERRSKRKRY</sequence>
<reference evidence="1 2" key="1">
    <citation type="submission" date="2024-10" db="EMBL/GenBank/DDBJ databases">
        <title>Updated reference genomes for cyclostephanoid diatoms.</title>
        <authorList>
            <person name="Roberts W.R."/>
            <person name="Alverson A.J."/>
        </authorList>
    </citation>
    <scope>NUCLEOTIDE SEQUENCE [LARGE SCALE GENOMIC DNA]</scope>
    <source>
        <strain evidence="1 2">AJA276-08</strain>
    </source>
</reference>
<comment type="caution">
    <text evidence="1">The sequence shown here is derived from an EMBL/GenBank/DDBJ whole genome shotgun (WGS) entry which is preliminary data.</text>
</comment>
<dbReference type="Proteomes" id="UP001530315">
    <property type="component" value="Unassembled WGS sequence"/>
</dbReference>
<organism evidence="1 2">
    <name type="scientific">Stephanodiscus triporus</name>
    <dbReference type="NCBI Taxonomy" id="2934178"/>
    <lineage>
        <taxon>Eukaryota</taxon>
        <taxon>Sar</taxon>
        <taxon>Stramenopiles</taxon>
        <taxon>Ochrophyta</taxon>
        <taxon>Bacillariophyta</taxon>
        <taxon>Coscinodiscophyceae</taxon>
        <taxon>Thalassiosirophycidae</taxon>
        <taxon>Stephanodiscales</taxon>
        <taxon>Stephanodiscaceae</taxon>
        <taxon>Stephanodiscus</taxon>
    </lineage>
</organism>
<protein>
    <submittedName>
        <fullName evidence="1">Uncharacterized protein</fullName>
    </submittedName>
</protein>
<dbReference type="EMBL" id="JALLAZ020000118">
    <property type="protein sequence ID" value="KAL3803312.1"/>
    <property type="molecule type" value="Genomic_DNA"/>
</dbReference>
<keyword evidence="2" id="KW-1185">Reference proteome</keyword>